<evidence type="ECO:0008006" key="6">
    <source>
        <dbReference type="Google" id="ProtNLM"/>
    </source>
</evidence>
<proteinExistence type="predicted"/>
<keyword evidence="5" id="KW-1185">Reference proteome</keyword>
<dbReference type="Proteomes" id="UP000266198">
    <property type="component" value="Unassembled WGS sequence"/>
</dbReference>
<evidence type="ECO:0000256" key="1">
    <source>
        <dbReference type="SAM" id="Coils"/>
    </source>
</evidence>
<dbReference type="EMBL" id="NIPK01000002">
    <property type="protein sequence ID" value="RIZ56210.1"/>
    <property type="molecule type" value="Genomic_DNA"/>
</dbReference>
<evidence type="ECO:0000313" key="4">
    <source>
        <dbReference type="Proteomes" id="UP000217473"/>
    </source>
</evidence>
<evidence type="ECO:0000313" key="5">
    <source>
        <dbReference type="Proteomes" id="UP000266198"/>
    </source>
</evidence>
<evidence type="ECO:0000313" key="3">
    <source>
        <dbReference type="EMBL" id="RIZ56210.1"/>
    </source>
</evidence>
<reference evidence="3 5" key="2">
    <citation type="submission" date="2017-06" db="EMBL/GenBank/DDBJ databases">
        <title>Identification of a new gene, sdsY, involved in staphylococcal internalization in non-professional phagocytic cells (NPPCs).</title>
        <authorList>
            <person name="Maali Y."/>
            <person name="Martins-Simoes P."/>
            <person name="Trouillet-Assant S."/>
            <person name="Laurent F."/>
            <person name="Diot A."/>
            <person name="Verhoeven P."/>
            <person name="Bouvard D."/>
            <person name="Vandenesch F."/>
            <person name="Bes M."/>
        </authorList>
    </citation>
    <scope>NUCLEOTIDE SEQUENCE [LARGE SCALE GENOMIC DNA]</scope>
    <source>
        <strain evidence="3 5">Heidy</strain>
    </source>
</reference>
<dbReference type="RefSeq" id="WP_096597513.1">
    <property type="nucleotide sequence ID" value="NZ_LR134263.1"/>
</dbReference>
<comment type="caution">
    <text evidence="2">The sequence shown here is derived from an EMBL/GenBank/DDBJ whole genome shotgun (WGS) entry which is preliminary data.</text>
</comment>
<sequence>MIISLENIESLAEELGYKCEDLKKLEKNEYMMSTKDIKIKRLGWDCWLSFEKKKSEPVVLIPWKIERDNKRRQVWRQFMNCCNYALRYGEERTEAIARGIDESMMVEIVSDHKFISQQIKKTTTPLSEENGFTKTLDKIADYILFSKFDNKEQEEEHIKLKKEIAQLESKKKTEKNKNKLFDAKHKKKDTPYMKVKRLKSLPPQYLVLNTEDDESQVVKPDYVVNYTRVDRQMEKGKFDESMEAFWERFSPSKPNEIPFYDKEPVNYKELAYSTMKQYIAEIQQLEDKPFSPNRAKVISNLKGEMRDALKVLRKVIHFQPSISIDEVIPDDAWNCLSLRDAEVYSVLLYNYSELYEKYKPKVNTNMWALLRTFEDLAEKTSWSKEEAHIVDLMLNSGVTKLEEIQEALREDYKLEYEKYQLSRIINKQLPKILVETHEKQLEDWIWIHRRKGKYKTCNSCGEVKLAVDNRYFMKNSSGYLGLRSVCKSCEKS</sequence>
<dbReference type="EMBL" id="MWUR01000010">
    <property type="protein sequence ID" value="PCF50158.1"/>
    <property type="molecule type" value="Genomic_DNA"/>
</dbReference>
<protein>
    <recommendedName>
        <fullName evidence="6">Phage protein</fullName>
    </recommendedName>
</protein>
<dbReference type="AlphaFoldDB" id="A0AAX0QTI2"/>
<feature type="coiled-coil region" evidence="1">
    <location>
        <begin position="150"/>
        <end position="184"/>
    </location>
</feature>
<organism evidence="2 4">
    <name type="scientific">Staphylococcus delphini</name>
    <dbReference type="NCBI Taxonomy" id="53344"/>
    <lineage>
        <taxon>Bacteria</taxon>
        <taxon>Bacillati</taxon>
        <taxon>Bacillota</taxon>
        <taxon>Bacilli</taxon>
        <taxon>Bacillales</taxon>
        <taxon>Staphylococcaceae</taxon>
        <taxon>Staphylococcus</taxon>
        <taxon>Staphylococcus intermedius group</taxon>
    </lineage>
</organism>
<gene>
    <name evidence="2" type="ORF">B5C07_08090</name>
    <name evidence="3" type="ORF">CDL68_01335</name>
</gene>
<keyword evidence="1" id="KW-0175">Coiled coil</keyword>
<dbReference type="Proteomes" id="UP000217473">
    <property type="component" value="Unassembled WGS sequence"/>
</dbReference>
<accession>A0AAX0QTI2</accession>
<reference evidence="2 4" key="1">
    <citation type="journal article" date="2017" name="PLoS ONE">
        <title>Development of a real-time PCR for detection of Staphylococcus pseudintermedius using a novel automated comparison of whole-genome sequences.</title>
        <authorList>
            <person name="Verstappen K.M."/>
            <person name="Huijbregts L."/>
            <person name="Spaninks M."/>
            <person name="Wagenaar J.A."/>
            <person name="Fluit A.C."/>
            <person name="Duim B."/>
        </authorList>
    </citation>
    <scope>NUCLEOTIDE SEQUENCE [LARGE SCALE GENOMIC DNA]</scope>
    <source>
        <strain evidence="2 4">15S02591-1</strain>
    </source>
</reference>
<name>A0AAX0QTI2_9STAP</name>
<evidence type="ECO:0000313" key="2">
    <source>
        <dbReference type="EMBL" id="PCF50158.1"/>
    </source>
</evidence>